<protein>
    <recommendedName>
        <fullName evidence="3">Fibronectin type-III domain-containing protein</fullName>
    </recommendedName>
</protein>
<reference evidence="4 5" key="1">
    <citation type="submission" date="2016-10" db="EMBL/GenBank/DDBJ databases">
        <authorList>
            <person name="de Groot N.N."/>
        </authorList>
    </citation>
    <scope>NUCLEOTIDE SEQUENCE [LARGE SCALE GENOMIC DNA]</scope>
    <source>
        <strain evidence="4 5">CGMCC 1.10076</strain>
    </source>
</reference>
<feature type="signal peptide" evidence="2">
    <location>
        <begin position="1"/>
        <end position="27"/>
    </location>
</feature>
<organism evidence="4 5">
    <name type="scientific">Flavobacterium noncentrifugens</name>
    <dbReference type="NCBI Taxonomy" id="1128970"/>
    <lineage>
        <taxon>Bacteria</taxon>
        <taxon>Pseudomonadati</taxon>
        <taxon>Bacteroidota</taxon>
        <taxon>Flavobacteriia</taxon>
        <taxon>Flavobacteriales</taxon>
        <taxon>Flavobacteriaceae</taxon>
        <taxon>Flavobacterium</taxon>
    </lineage>
</organism>
<evidence type="ECO:0000256" key="1">
    <source>
        <dbReference type="ARBA" id="ARBA00022729"/>
    </source>
</evidence>
<evidence type="ECO:0000313" key="4">
    <source>
        <dbReference type="EMBL" id="SDK64269.1"/>
    </source>
</evidence>
<dbReference type="Gene3D" id="2.60.40.1220">
    <property type="match status" value="1"/>
</dbReference>
<keyword evidence="1 2" id="KW-0732">Signal</keyword>
<feature type="domain" description="Fibronectin type-III" evidence="3">
    <location>
        <begin position="802"/>
        <end position="895"/>
    </location>
</feature>
<accession>A0A1G9DK86</accession>
<dbReference type="InterPro" id="IPR014755">
    <property type="entry name" value="Cu-Rt/internalin_Ig-like"/>
</dbReference>
<keyword evidence="5" id="KW-1185">Reference proteome</keyword>
<dbReference type="Gene3D" id="2.60.40.10">
    <property type="entry name" value="Immunoglobulins"/>
    <property type="match status" value="2"/>
</dbReference>
<evidence type="ECO:0000313" key="5">
    <source>
        <dbReference type="Proteomes" id="UP000199580"/>
    </source>
</evidence>
<dbReference type="PROSITE" id="PS50853">
    <property type="entry name" value="FN3"/>
    <property type="match status" value="2"/>
</dbReference>
<dbReference type="Proteomes" id="UP000199580">
    <property type="component" value="Unassembled WGS sequence"/>
</dbReference>
<gene>
    <name evidence="4" type="ORF">SAMN04487935_3839</name>
</gene>
<dbReference type="RefSeq" id="WP_139171821.1">
    <property type="nucleotide sequence ID" value="NZ_FNEZ01000014.1"/>
</dbReference>
<feature type="non-terminal residue" evidence="4">
    <location>
        <position position="1034"/>
    </location>
</feature>
<dbReference type="InterPro" id="IPR013783">
    <property type="entry name" value="Ig-like_fold"/>
</dbReference>
<proteinExistence type="predicted"/>
<feature type="chain" id="PRO_5011701543" description="Fibronectin type-III domain-containing protein" evidence="2">
    <location>
        <begin position="28"/>
        <end position="1034"/>
    </location>
</feature>
<name>A0A1G9DK86_9FLAO</name>
<dbReference type="SUPFAM" id="SSF49265">
    <property type="entry name" value="Fibronectin type III"/>
    <property type="match status" value="2"/>
</dbReference>
<dbReference type="CDD" id="cd00063">
    <property type="entry name" value="FN3"/>
    <property type="match status" value="1"/>
</dbReference>
<dbReference type="SMART" id="SM00060">
    <property type="entry name" value="FN3"/>
    <property type="match status" value="3"/>
</dbReference>
<dbReference type="EMBL" id="FNEZ01000014">
    <property type="protein sequence ID" value="SDK64269.1"/>
    <property type="molecule type" value="Genomic_DNA"/>
</dbReference>
<feature type="domain" description="Fibronectin type-III" evidence="3">
    <location>
        <begin position="340"/>
        <end position="441"/>
    </location>
</feature>
<dbReference type="InterPro" id="IPR036116">
    <property type="entry name" value="FN3_sf"/>
</dbReference>
<evidence type="ECO:0000259" key="3">
    <source>
        <dbReference type="PROSITE" id="PS50853"/>
    </source>
</evidence>
<dbReference type="InterPro" id="IPR003961">
    <property type="entry name" value="FN3_dom"/>
</dbReference>
<sequence length="1034" mass="105154">MKKLLHYRILKLAVLLCMCMFWSNSQAQQYSYATMSSTYSQSFDDLGLAATTTVTGGILNNKSANLNGWYFVESGTSANTTYSAGTGSGTGGDTYSLGTASGTDRTLGSLRSGSVAPTYGFYFKNTTGSTVTSIDIAYTGETWRIGTANRIDQLDFQYSTTATSLTTGTWVDYNALDYANPGQALGSGSIQHTSAISATISGLSIANNASFFIRWVDADATSSDDAMGINNFTMKASPSGPLVTTSAATVITATGATLNASINANGTTAATSFDYGLDNTYGTNVAGSPSSISGTSATAVSATISGLSVNTQYSFRANAKVGTNAAVNGTEITFYTLANKPSAPVVSNPAIHALTVALGASDGNPAATLFAIQETTSGNYVQTGGTLAAGVVWRTAAAWSPSITVSGLTDNQTYTFHVKAKNGSGTETLFSDSTSGTTLQNVSPTVTLSAALPAFGDHCINTSSTGSFAINGVNLTSALTVDALTGYAFSLTETGTYTSTLSVPNSGTLSGQVIWVKFTPTTVQVYNGPISISGGGLAAAFNVTASGSGVNTASGVVTGGSASVTAVSATLSATTTAGCSAISAYGIEYSTSTGFADGSGTKQAGSNLSANAFSVGLSGLTPNTPYFYKAYVTDGTGTVYGTQQTFTTSNLGTPATTAATVVGVNQFTANWNALPGAASYRLDVSTSSTFGTSTSGSFNENFNTYVSAASLNGLTLEGTANYTTTGSSGLAPNSVQFNSTGDRITTQTFAGNATSLAFYLKGNGTSGGTFLVEGFDGTSWATIENISMSALNNSDRDVLYNATSTPALPANFSQFRFTYTRTAGNVAFDDLNVSYGTFTPSYVTGYNNLTVNGTSQVVSGLAENTTYYYRVRAVSGANTSSNSNATSVLTATAPTTFGGITQQAPVCDNTAATFVVTGLLASSTSTLSYTTITGGAVQTITNLVADVSGTATFTLNLTVAANAGHNLTVTAIQRNGFAPLVINSNNAVAFAVNAPVTPAFTQVSPICSGAALSALPTTSTNGVTGTWSPALNNT</sequence>
<evidence type="ECO:0000256" key="2">
    <source>
        <dbReference type="SAM" id="SignalP"/>
    </source>
</evidence>
<dbReference type="AlphaFoldDB" id="A0A1G9DK86"/>